<reference evidence="6 7" key="1">
    <citation type="submission" date="2016-11" db="EMBL/GenBank/DDBJ databases">
        <authorList>
            <person name="Varghese N."/>
            <person name="Submissions S."/>
        </authorList>
    </citation>
    <scope>NUCLEOTIDE SEQUENCE [LARGE SCALE GENOMIC DNA]</scope>
    <source>
        <strain evidence="6 7">DSM 20664</strain>
    </source>
</reference>
<keyword evidence="1" id="KW-0004">4Fe-4S</keyword>
<feature type="domain" description="4Fe-4S ferredoxin-type" evidence="5">
    <location>
        <begin position="329"/>
        <end position="358"/>
    </location>
</feature>
<dbReference type="Proteomes" id="UP000185093">
    <property type="component" value="Unassembled WGS sequence"/>
</dbReference>
<dbReference type="InterPro" id="IPR050157">
    <property type="entry name" value="PSI_iron-sulfur_center"/>
</dbReference>
<dbReference type="Gene3D" id="3.30.70.20">
    <property type="match status" value="1"/>
</dbReference>
<evidence type="ECO:0000256" key="3">
    <source>
        <dbReference type="ARBA" id="ARBA00023004"/>
    </source>
</evidence>
<feature type="domain" description="4Fe-4S ferredoxin-type" evidence="5">
    <location>
        <begin position="359"/>
        <end position="386"/>
    </location>
</feature>
<dbReference type="InterPro" id="IPR007160">
    <property type="entry name" value="DUF362"/>
</dbReference>
<sequence length="394" mass="43451">MNASCAFIRWKVMSMAGRFTVSVTRASSYEEEEVYKALMDALKMIDEPLKTDLPEMLFKVNLLAPKSPENCVTTHPSLVKALMKFARSRGFLGKIVVADSPGHLYADRKEELLTLTGMYDAVKGDDNAMATVLSDLGFVTLERPENFVLKNPRLSKRYFDAPYVVNVAKLKTHAETEITACIKNCFGIADTDTRKKAHLSVSIERLCNAIIDLYLANPPKLNILDGIYAMEGNGPTHGKPRFAGLLMASENALALDFVAAKAMGYRNPLSIPLLKLAAKRGIGPSSMNDIDILGVNPEDLEIKGFIKSSSSLRMLPTWLRGWTHRWVALRPTLQKATCIKCGVCAKVCPKGAIKMDPFPEIDRGSCVKCLCCHEMCPTGAMEVSENLVMKLLRA</sequence>
<dbReference type="PANTHER" id="PTHR24960">
    <property type="entry name" value="PHOTOSYSTEM I IRON-SULFUR CENTER-RELATED"/>
    <property type="match status" value="1"/>
</dbReference>
<evidence type="ECO:0000256" key="4">
    <source>
        <dbReference type="ARBA" id="ARBA00023014"/>
    </source>
</evidence>
<dbReference type="InterPro" id="IPR017896">
    <property type="entry name" value="4Fe4S_Fe-S-bd"/>
</dbReference>
<protein>
    <submittedName>
        <fullName evidence="6">Uncharacterized conserved protein, DUF362 family</fullName>
    </submittedName>
</protein>
<keyword evidence="3" id="KW-0408">Iron</keyword>
<dbReference type="PANTHER" id="PTHR24960:SF76">
    <property type="entry name" value="4FE-4S FERREDOXIN-TYPE DOMAIN-CONTAINING PROTEIN"/>
    <property type="match status" value="1"/>
</dbReference>
<comment type="caution">
    <text evidence="6">The sequence shown here is derived from an EMBL/GenBank/DDBJ whole genome shotgun (WGS) entry which is preliminary data.</text>
</comment>
<dbReference type="Pfam" id="PF04015">
    <property type="entry name" value="DUF362"/>
    <property type="match status" value="1"/>
</dbReference>
<keyword evidence="2" id="KW-0479">Metal-binding</keyword>
<dbReference type="PROSITE" id="PS00198">
    <property type="entry name" value="4FE4S_FER_1"/>
    <property type="match status" value="2"/>
</dbReference>
<keyword evidence="4" id="KW-0411">Iron-sulfur</keyword>
<keyword evidence="7" id="KW-1185">Reference proteome</keyword>
<evidence type="ECO:0000259" key="5">
    <source>
        <dbReference type="PROSITE" id="PS51379"/>
    </source>
</evidence>
<dbReference type="SUPFAM" id="SSF54862">
    <property type="entry name" value="4Fe-4S ferredoxins"/>
    <property type="match status" value="1"/>
</dbReference>
<evidence type="ECO:0000313" key="6">
    <source>
        <dbReference type="EMBL" id="SIN62961.1"/>
    </source>
</evidence>
<gene>
    <name evidence="6" type="ORF">SAMN05444368_0287</name>
</gene>
<organism evidence="6 7">
    <name type="scientific">Acetomicrobium flavidum</name>
    <dbReference type="NCBI Taxonomy" id="49896"/>
    <lineage>
        <taxon>Bacteria</taxon>
        <taxon>Thermotogati</taxon>
        <taxon>Synergistota</taxon>
        <taxon>Synergistia</taxon>
        <taxon>Synergistales</taxon>
        <taxon>Acetomicrobiaceae</taxon>
        <taxon>Acetomicrobium</taxon>
    </lineage>
</organism>
<dbReference type="Pfam" id="PF12838">
    <property type="entry name" value="Fer4_7"/>
    <property type="match status" value="1"/>
</dbReference>
<evidence type="ECO:0000256" key="2">
    <source>
        <dbReference type="ARBA" id="ARBA00022723"/>
    </source>
</evidence>
<proteinExistence type="predicted"/>
<dbReference type="EMBL" id="FSQZ01000001">
    <property type="protein sequence ID" value="SIN62961.1"/>
    <property type="molecule type" value="Genomic_DNA"/>
</dbReference>
<name>A0ABY1JB11_9BACT</name>
<dbReference type="InterPro" id="IPR017900">
    <property type="entry name" value="4Fe4S_Fe_S_CS"/>
</dbReference>
<dbReference type="PROSITE" id="PS51379">
    <property type="entry name" value="4FE4S_FER_2"/>
    <property type="match status" value="2"/>
</dbReference>
<accession>A0ABY1JB11</accession>
<evidence type="ECO:0000256" key="1">
    <source>
        <dbReference type="ARBA" id="ARBA00022485"/>
    </source>
</evidence>
<evidence type="ECO:0000313" key="7">
    <source>
        <dbReference type="Proteomes" id="UP000185093"/>
    </source>
</evidence>